<evidence type="ECO:0000313" key="2">
    <source>
        <dbReference type="Proteomes" id="UP000629468"/>
    </source>
</evidence>
<dbReference type="AlphaFoldDB" id="A0A8H7KI08"/>
<accession>A0A8H7KI08</accession>
<gene>
    <name evidence="1" type="ORF">Agabi119p4_3783</name>
</gene>
<evidence type="ECO:0008006" key="3">
    <source>
        <dbReference type="Google" id="ProtNLM"/>
    </source>
</evidence>
<comment type="caution">
    <text evidence="1">The sequence shown here is derived from an EMBL/GenBank/DDBJ whole genome shotgun (WGS) entry which is preliminary data.</text>
</comment>
<dbReference type="EMBL" id="JABXXO010000005">
    <property type="protein sequence ID" value="KAF7777711.1"/>
    <property type="molecule type" value="Genomic_DNA"/>
</dbReference>
<dbReference type="Proteomes" id="UP000629468">
    <property type="component" value="Unassembled WGS sequence"/>
</dbReference>
<name>A0A8H7KI08_AGABI</name>
<reference evidence="1 2" key="1">
    <citation type="journal article" name="Sci. Rep.">
        <title>Telomere-to-telomere assembled and centromere annotated genomes of the two main subspecies of the button mushroom Agaricus bisporus reveal especially polymorphic chromosome ends.</title>
        <authorList>
            <person name="Sonnenberg A.S.M."/>
            <person name="Sedaghat-Telgerd N."/>
            <person name="Lavrijssen B."/>
            <person name="Ohm R.A."/>
            <person name="Hendrickx P.M."/>
            <person name="Scholtmeijer K."/>
            <person name="Baars J.J.P."/>
            <person name="van Peer A."/>
        </authorList>
    </citation>
    <scope>NUCLEOTIDE SEQUENCE [LARGE SCALE GENOMIC DNA]</scope>
    <source>
        <strain evidence="1 2">H119_p4</strain>
    </source>
</reference>
<proteinExistence type="predicted"/>
<protein>
    <recommendedName>
        <fullName evidence="3">F-box domain-containing protein</fullName>
    </recommendedName>
</protein>
<organism evidence="1 2">
    <name type="scientific">Agaricus bisporus var. burnettii</name>
    <dbReference type="NCBI Taxonomy" id="192524"/>
    <lineage>
        <taxon>Eukaryota</taxon>
        <taxon>Fungi</taxon>
        <taxon>Dikarya</taxon>
        <taxon>Basidiomycota</taxon>
        <taxon>Agaricomycotina</taxon>
        <taxon>Agaricomycetes</taxon>
        <taxon>Agaricomycetidae</taxon>
        <taxon>Agaricales</taxon>
        <taxon>Agaricineae</taxon>
        <taxon>Agaricaceae</taxon>
        <taxon>Agaricus</taxon>
    </lineage>
</organism>
<evidence type="ECO:0000313" key="1">
    <source>
        <dbReference type="EMBL" id="KAF7777711.1"/>
    </source>
</evidence>
<sequence>MSSRSMRKPSTESLHQCDYLIPHTTSYASDLAELVQVNEQIGSLDNHIHRLTELRDTLRFRARQLQNLCSPVNTLPIEVLSHIFGLVVDPGLGSLHANRRSYTKCISKSLNLSSVSVHFRRAALATSELWNRVSLVITNDTIDDLDDHVSMLQHCVAHSPCVNVIVRDELVDMDASSTYDLLFPIEITSKVKTFSLEYSSGLKHWTEKLTARSFPILDTLLLMGLKSGTSININLDLRTLTSVTKLSLYGVYPDGPPILPPAVQVLYLDEMPHDLLTPSLHQCPNLVECKGNPSHGYHVQIESPTPVILNDIKRLYWFVDRASSASSIQSFKLPSLEFLELCYYDWSDMQSAHLLCRDVSTTLTTLIFKMPCYHWKGNNLRQIHYMHQLFTLPFPRLETLEISDAECKKIIILDVIRALRLACVGCDPNRPYLPSLRSLTLGRSVGEDSFRLLLALLQEWRIGETSSFHIKVSSWRAFTKLDHAPQLQEELVSVVGNRQIGMTWGRKELC</sequence>